<dbReference type="EMBL" id="GL733289">
    <property type="protein sequence ID" value="EFX62955.1"/>
    <property type="molecule type" value="Genomic_DNA"/>
</dbReference>
<dbReference type="HOGENOM" id="CLU_2869874_0_0_1"/>
<dbReference type="InParanoid" id="E9HZ76"/>
<organism evidence="1 2">
    <name type="scientific">Daphnia pulex</name>
    <name type="common">Water flea</name>
    <dbReference type="NCBI Taxonomy" id="6669"/>
    <lineage>
        <taxon>Eukaryota</taxon>
        <taxon>Metazoa</taxon>
        <taxon>Ecdysozoa</taxon>
        <taxon>Arthropoda</taxon>
        <taxon>Crustacea</taxon>
        <taxon>Branchiopoda</taxon>
        <taxon>Diplostraca</taxon>
        <taxon>Cladocera</taxon>
        <taxon>Anomopoda</taxon>
        <taxon>Daphniidae</taxon>
        <taxon>Daphnia</taxon>
    </lineage>
</organism>
<sequence>MAKDCGRGRQEETNVRSVPNFKQLVLVTSCCEKKGIQWLKGPLVSSGKCSSKVVEQHAKDQQVT</sequence>
<keyword evidence="2" id="KW-1185">Reference proteome</keyword>
<protein>
    <submittedName>
        <fullName evidence="1">Uncharacterized protein</fullName>
    </submittedName>
</protein>
<proteinExistence type="predicted"/>
<name>E9HZ76_DAPPU</name>
<gene>
    <name evidence="1" type="ORF">DAPPUDRAFT_269356</name>
</gene>
<accession>E9HZ76</accession>
<evidence type="ECO:0000313" key="2">
    <source>
        <dbReference type="Proteomes" id="UP000000305"/>
    </source>
</evidence>
<evidence type="ECO:0000313" key="1">
    <source>
        <dbReference type="EMBL" id="EFX62955.1"/>
    </source>
</evidence>
<dbReference type="KEGG" id="dpx:DAPPUDRAFT_269356"/>
<dbReference type="Proteomes" id="UP000000305">
    <property type="component" value="Unassembled WGS sequence"/>
</dbReference>
<dbReference type="AlphaFoldDB" id="E9HZ76"/>
<reference evidence="1 2" key="1">
    <citation type="journal article" date="2011" name="Science">
        <title>The ecoresponsive genome of Daphnia pulex.</title>
        <authorList>
            <person name="Colbourne J.K."/>
            <person name="Pfrender M.E."/>
            <person name="Gilbert D."/>
            <person name="Thomas W.K."/>
            <person name="Tucker A."/>
            <person name="Oakley T.H."/>
            <person name="Tokishita S."/>
            <person name="Aerts A."/>
            <person name="Arnold G.J."/>
            <person name="Basu M.K."/>
            <person name="Bauer D.J."/>
            <person name="Caceres C.E."/>
            <person name="Carmel L."/>
            <person name="Casola C."/>
            <person name="Choi J.H."/>
            <person name="Detter J.C."/>
            <person name="Dong Q."/>
            <person name="Dusheyko S."/>
            <person name="Eads B.D."/>
            <person name="Frohlich T."/>
            <person name="Geiler-Samerotte K.A."/>
            <person name="Gerlach D."/>
            <person name="Hatcher P."/>
            <person name="Jogdeo S."/>
            <person name="Krijgsveld J."/>
            <person name="Kriventseva E.V."/>
            <person name="Kultz D."/>
            <person name="Laforsch C."/>
            <person name="Lindquist E."/>
            <person name="Lopez J."/>
            <person name="Manak J.R."/>
            <person name="Muller J."/>
            <person name="Pangilinan J."/>
            <person name="Patwardhan R.P."/>
            <person name="Pitluck S."/>
            <person name="Pritham E.J."/>
            <person name="Rechtsteiner A."/>
            <person name="Rho M."/>
            <person name="Rogozin I.B."/>
            <person name="Sakarya O."/>
            <person name="Salamov A."/>
            <person name="Schaack S."/>
            <person name="Shapiro H."/>
            <person name="Shiga Y."/>
            <person name="Skalitzky C."/>
            <person name="Smith Z."/>
            <person name="Souvorov A."/>
            <person name="Sung W."/>
            <person name="Tang Z."/>
            <person name="Tsuchiya D."/>
            <person name="Tu H."/>
            <person name="Vos H."/>
            <person name="Wang M."/>
            <person name="Wolf Y.I."/>
            <person name="Yamagata H."/>
            <person name="Yamada T."/>
            <person name="Ye Y."/>
            <person name="Shaw J.R."/>
            <person name="Andrews J."/>
            <person name="Crease T.J."/>
            <person name="Tang H."/>
            <person name="Lucas S.M."/>
            <person name="Robertson H.M."/>
            <person name="Bork P."/>
            <person name="Koonin E.V."/>
            <person name="Zdobnov E.M."/>
            <person name="Grigoriev I.V."/>
            <person name="Lynch M."/>
            <person name="Boore J.L."/>
        </authorList>
    </citation>
    <scope>NUCLEOTIDE SEQUENCE [LARGE SCALE GENOMIC DNA]</scope>
</reference>